<organism evidence="1 2">
    <name type="scientific">Coniosporium uncinatum</name>
    <dbReference type="NCBI Taxonomy" id="93489"/>
    <lineage>
        <taxon>Eukaryota</taxon>
        <taxon>Fungi</taxon>
        <taxon>Dikarya</taxon>
        <taxon>Ascomycota</taxon>
        <taxon>Pezizomycotina</taxon>
        <taxon>Dothideomycetes</taxon>
        <taxon>Dothideomycetes incertae sedis</taxon>
        <taxon>Coniosporium</taxon>
    </lineage>
</organism>
<accession>A0ACC3DJK7</accession>
<protein>
    <submittedName>
        <fullName evidence="1">Uncharacterized protein</fullName>
    </submittedName>
</protein>
<name>A0ACC3DJK7_9PEZI</name>
<sequence>MQDRPPSYFRTETPSRPARTYSMSRASLGKSTETVHAVLIPANFPSLHESPESDARPPSYGSSDEIADDSSSRTTASSSSSWTTVSTSSFADTTAVEDLEAQRGEAAYAAQEVPT</sequence>
<feature type="non-terminal residue" evidence="1">
    <location>
        <position position="115"/>
    </location>
</feature>
<reference evidence="1" key="1">
    <citation type="submission" date="2024-09" db="EMBL/GenBank/DDBJ databases">
        <title>Black Yeasts Isolated from many extreme environments.</title>
        <authorList>
            <person name="Coleine C."/>
            <person name="Stajich J.E."/>
            <person name="Selbmann L."/>
        </authorList>
    </citation>
    <scope>NUCLEOTIDE SEQUENCE</scope>
    <source>
        <strain evidence="1">CCFEE 5737</strain>
    </source>
</reference>
<comment type="caution">
    <text evidence="1">The sequence shown here is derived from an EMBL/GenBank/DDBJ whole genome shotgun (WGS) entry which is preliminary data.</text>
</comment>
<dbReference type="Proteomes" id="UP001186974">
    <property type="component" value="Unassembled WGS sequence"/>
</dbReference>
<dbReference type="EMBL" id="JAWDJW010003441">
    <property type="protein sequence ID" value="KAK3076882.1"/>
    <property type="molecule type" value="Genomic_DNA"/>
</dbReference>
<gene>
    <name evidence="1" type="ORF">LTS18_011745</name>
</gene>
<evidence type="ECO:0000313" key="1">
    <source>
        <dbReference type="EMBL" id="KAK3076882.1"/>
    </source>
</evidence>
<evidence type="ECO:0000313" key="2">
    <source>
        <dbReference type="Proteomes" id="UP001186974"/>
    </source>
</evidence>
<proteinExistence type="predicted"/>
<keyword evidence="2" id="KW-1185">Reference proteome</keyword>